<dbReference type="GeneID" id="25255463"/>
<feature type="compositionally biased region" description="Basic and acidic residues" evidence="1">
    <location>
        <begin position="1"/>
        <end position="20"/>
    </location>
</feature>
<dbReference type="AlphaFoldDB" id="U6L0P0"/>
<dbReference type="Proteomes" id="UP000030747">
    <property type="component" value="Unassembled WGS sequence"/>
</dbReference>
<feature type="compositionally biased region" description="Low complexity" evidence="1">
    <location>
        <begin position="408"/>
        <end position="422"/>
    </location>
</feature>
<gene>
    <name evidence="2" type="ORF">ETH_00031985</name>
</gene>
<feature type="compositionally biased region" description="Basic and acidic residues" evidence="1">
    <location>
        <begin position="546"/>
        <end position="556"/>
    </location>
</feature>
<feature type="compositionally biased region" description="Low complexity" evidence="1">
    <location>
        <begin position="269"/>
        <end position="381"/>
    </location>
</feature>
<evidence type="ECO:0000256" key="1">
    <source>
        <dbReference type="SAM" id="MobiDB-lite"/>
    </source>
</evidence>
<feature type="compositionally biased region" description="Low complexity" evidence="1">
    <location>
        <begin position="517"/>
        <end position="542"/>
    </location>
</feature>
<sequence length="565" mass="63991">MYQIERMDEKRRQRNLRDDAGSFGVLEPKQKQPHQLQQHQQQPQQQQNVEAAGQRVSSVLHSSNSTLSNVSDSTSASLREKARRLQQEAMLSRDQATCVRGSQQTFRLRVAEMREQEAARLLELADTQDGGGAPGAAAEGLSPAGSDLHPMRSSRGQLMSDTGSLPNVNSPRGTAQAGSPDEARVAELLAAAAERRDKATCVKGGKQRALLAMAEKLENEAHALAAALKQQQNQQQHQHGGCDDPAYAPRDSARFGLPSGSSDTSFSSQPPQNQQQQQYPPQQRQQEQRQHNYQQQQQPYQQPQQQHQYEQQQQPYQQQQQHHQYEQQQQHQYPQQQEQYPPHQQQQQQHQYQQQQQHQFAYQQERYPQQQGQPPHQQMPPDYRGYQSNSAMGSEASFGLGNEDRNRPLQQQRSLQQQPQQQVAMPDTPREHDDSTRGHTVLSSKKRALGPSQMSQADQALAEQAEKLRQEALLCRDKARCCSGAKQRQLLSLAELKEQRAADAIAQMTECSLYLHQSSSDSLQQSQKQQGYMQQHQIQQQSGRRAAGEHRGRVDPRGNSGIFDQ</sequence>
<accession>U6L0P0</accession>
<feature type="compositionally biased region" description="Low complexity" evidence="1">
    <location>
        <begin position="135"/>
        <end position="146"/>
    </location>
</feature>
<organism evidence="2 3">
    <name type="scientific">Eimeria tenella</name>
    <name type="common">Coccidian parasite</name>
    <dbReference type="NCBI Taxonomy" id="5802"/>
    <lineage>
        <taxon>Eukaryota</taxon>
        <taxon>Sar</taxon>
        <taxon>Alveolata</taxon>
        <taxon>Apicomplexa</taxon>
        <taxon>Conoidasida</taxon>
        <taxon>Coccidia</taxon>
        <taxon>Eucoccidiorida</taxon>
        <taxon>Eimeriorina</taxon>
        <taxon>Eimeriidae</taxon>
        <taxon>Eimeria</taxon>
    </lineage>
</organism>
<dbReference type="RefSeq" id="XP_013233513.1">
    <property type="nucleotide sequence ID" value="XM_013378059.1"/>
</dbReference>
<reference evidence="2" key="1">
    <citation type="submission" date="2013-10" db="EMBL/GenBank/DDBJ databases">
        <title>Genomic analysis of the causative agents of coccidiosis in chickens.</title>
        <authorList>
            <person name="Reid A.J."/>
            <person name="Blake D."/>
            <person name="Billington K."/>
            <person name="Browne H."/>
            <person name="Dunn M."/>
            <person name="Hung S."/>
            <person name="Kawahara F."/>
            <person name="Miranda-Saavedra D."/>
            <person name="Mourier T."/>
            <person name="Nagra H."/>
            <person name="Otto T.D."/>
            <person name="Rawlings N."/>
            <person name="Sanchez A."/>
            <person name="Sanders M."/>
            <person name="Subramaniam C."/>
            <person name="Tay Y."/>
            <person name="Dear P."/>
            <person name="Doerig C."/>
            <person name="Gruber A."/>
            <person name="Parkinson J."/>
            <person name="Shirley M."/>
            <person name="Wan K.L."/>
            <person name="Berriman M."/>
            <person name="Tomley F."/>
            <person name="Pain A."/>
        </authorList>
    </citation>
    <scope>NUCLEOTIDE SEQUENCE [LARGE SCALE GENOMIC DNA]</scope>
    <source>
        <strain evidence="2">Houghton</strain>
    </source>
</reference>
<name>U6L0P0_EIMTE</name>
<dbReference type="VEuPathDB" id="ToxoDB:ETH2_1513400"/>
<feature type="compositionally biased region" description="Low complexity" evidence="1">
    <location>
        <begin position="33"/>
        <end position="47"/>
    </location>
</feature>
<feature type="compositionally biased region" description="Polar residues" evidence="1">
    <location>
        <begin position="259"/>
        <end position="268"/>
    </location>
</feature>
<reference evidence="2" key="2">
    <citation type="submission" date="2013-10" db="EMBL/GenBank/DDBJ databases">
        <authorList>
            <person name="Aslett M."/>
        </authorList>
    </citation>
    <scope>NUCLEOTIDE SEQUENCE [LARGE SCALE GENOMIC DNA]</scope>
    <source>
        <strain evidence="2">Houghton</strain>
    </source>
</reference>
<keyword evidence="3" id="KW-1185">Reference proteome</keyword>
<feature type="region of interest" description="Disordered" evidence="1">
    <location>
        <begin position="516"/>
        <end position="565"/>
    </location>
</feature>
<feature type="compositionally biased region" description="Low complexity" evidence="1">
    <location>
        <begin position="56"/>
        <end position="77"/>
    </location>
</feature>
<proteinExistence type="predicted"/>
<dbReference type="EMBL" id="HG675735">
    <property type="protein sequence ID" value="CDJ42763.1"/>
    <property type="molecule type" value="Genomic_DNA"/>
</dbReference>
<protein>
    <submittedName>
        <fullName evidence="2">Uncharacterized protein</fullName>
    </submittedName>
</protein>
<evidence type="ECO:0000313" key="2">
    <source>
        <dbReference type="EMBL" id="CDJ42763.1"/>
    </source>
</evidence>
<feature type="compositionally biased region" description="Polar residues" evidence="1">
    <location>
        <begin position="154"/>
        <end position="177"/>
    </location>
</feature>
<feature type="region of interest" description="Disordered" evidence="1">
    <location>
        <begin position="228"/>
        <end position="462"/>
    </location>
</feature>
<feature type="region of interest" description="Disordered" evidence="1">
    <location>
        <begin position="1"/>
        <end position="101"/>
    </location>
</feature>
<dbReference type="OMA" id="RDEATHY"/>
<feature type="compositionally biased region" description="Low complexity" evidence="1">
    <location>
        <begin position="228"/>
        <end position="239"/>
    </location>
</feature>
<dbReference type="VEuPathDB" id="ToxoDB:ETH_00031985"/>
<feature type="region of interest" description="Disordered" evidence="1">
    <location>
        <begin position="127"/>
        <end position="182"/>
    </location>
</feature>
<dbReference type="OrthoDB" id="347607at2759"/>
<feature type="compositionally biased region" description="Basic and acidic residues" evidence="1">
    <location>
        <begin position="428"/>
        <end position="437"/>
    </location>
</feature>
<evidence type="ECO:0000313" key="3">
    <source>
        <dbReference type="Proteomes" id="UP000030747"/>
    </source>
</evidence>